<evidence type="ECO:0000313" key="4">
    <source>
        <dbReference type="EMBL" id="KAA0972451.1"/>
    </source>
</evidence>
<dbReference type="PANTHER" id="PTHR47739">
    <property type="entry name" value="TRNA1(VAL) (ADENINE(37)-N6)-METHYLTRANSFERASE"/>
    <property type="match status" value="1"/>
</dbReference>
<reference evidence="4 5" key="1">
    <citation type="submission" date="2019-08" db="EMBL/GenBank/DDBJ databases">
        <title>Aureimonas fodiniaquatilis sp. nov., isolated from a coal mine wastewater.</title>
        <authorList>
            <person name="Kim W."/>
        </authorList>
    </citation>
    <scope>NUCLEOTIDE SEQUENCE [LARGE SCALE GENOMIC DNA]</scope>
    <source>
        <strain evidence="4 5">CAU 1482</strain>
    </source>
</reference>
<evidence type="ECO:0000259" key="3">
    <source>
        <dbReference type="Pfam" id="PF05175"/>
    </source>
</evidence>
<name>A0A5B0E398_9HYPH</name>
<dbReference type="InterPro" id="IPR050210">
    <property type="entry name" value="tRNA_Adenine-N(6)_MTase"/>
</dbReference>
<keyword evidence="4" id="KW-0808">Transferase</keyword>
<keyword evidence="2" id="KW-0949">S-adenosyl-L-methionine</keyword>
<organism evidence="4 5">
    <name type="scientific">Aureimonas fodinaquatilis</name>
    <dbReference type="NCBI Taxonomy" id="2565783"/>
    <lineage>
        <taxon>Bacteria</taxon>
        <taxon>Pseudomonadati</taxon>
        <taxon>Pseudomonadota</taxon>
        <taxon>Alphaproteobacteria</taxon>
        <taxon>Hyphomicrobiales</taxon>
        <taxon>Aurantimonadaceae</taxon>
        <taxon>Aureimonas</taxon>
    </lineage>
</organism>
<dbReference type="InterPro" id="IPR029063">
    <property type="entry name" value="SAM-dependent_MTases_sf"/>
</dbReference>
<dbReference type="SUPFAM" id="SSF53335">
    <property type="entry name" value="S-adenosyl-L-methionine-dependent methyltransferases"/>
    <property type="match status" value="1"/>
</dbReference>
<proteinExistence type="predicted"/>
<accession>A0A5B0E398</accession>
<evidence type="ECO:0000256" key="1">
    <source>
        <dbReference type="ARBA" id="ARBA00022603"/>
    </source>
</evidence>
<dbReference type="Gene3D" id="3.40.50.150">
    <property type="entry name" value="Vaccinia Virus protein VP39"/>
    <property type="match status" value="1"/>
</dbReference>
<dbReference type="PROSITE" id="PS00092">
    <property type="entry name" value="N6_MTASE"/>
    <property type="match status" value="1"/>
</dbReference>
<dbReference type="InterPro" id="IPR002052">
    <property type="entry name" value="DNA_methylase_N6_adenine_CS"/>
</dbReference>
<dbReference type="GO" id="GO:0032259">
    <property type="term" value="P:methylation"/>
    <property type="evidence" value="ECO:0007669"/>
    <property type="project" value="UniProtKB-KW"/>
</dbReference>
<dbReference type="EMBL" id="VTWH01000001">
    <property type="protein sequence ID" value="KAA0972451.1"/>
    <property type="molecule type" value="Genomic_DNA"/>
</dbReference>
<feature type="domain" description="Methyltransferase small" evidence="3">
    <location>
        <begin position="38"/>
        <end position="141"/>
    </location>
</feature>
<keyword evidence="5" id="KW-1185">Reference proteome</keyword>
<sequence>MSCADTAIATRVDAFWHGAFYLAQPVAVGHRSGLDAMLVAACVRADWQGKALDMGAGAGAIGIAAATRASGLTVTLAELDDAMAVAAQESIALPQNAGVSSRVTFTQIDLTATRIAREAAGLRDGAFDYVLTNPPFYAHDHRASPDDVRRAALSMPDDEFLLRWISVAAGLCRIGGQMVMVLQPDNLTQVLAALPGRFGKVSIRPVHTRPGTAASRILLAGVRGSRAPLRILPELALRNGEGSLNPQAQALGAGTLQLDV</sequence>
<dbReference type="InterPro" id="IPR007848">
    <property type="entry name" value="Small_mtfrase_dom"/>
</dbReference>
<dbReference type="Proteomes" id="UP000324738">
    <property type="component" value="Unassembled WGS sequence"/>
</dbReference>
<keyword evidence="1 4" id="KW-0489">Methyltransferase</keyword>
<comment type="caution">
    <text evidence="4">The sequence shown here is derived from an EMBL/GenBank/DDBJ whole genome shotgun (WGS) entry which is preliminary data.</text>
</comment>
<dbReference type="AlphaFoldDB" id="A0A5B0E398"/>
<gene>
    <name evidence="4" type="ORF">FPY71_05000</name>
</gene>
<dbReference type="Pfam" id="PF05175">
    <property type="entry name" value="MTS"/>
    <property type="match status" value="1"/>
</dbReference>
<dbReference type="GO" id="GO:0008170">
    <property type="term" value="F:N-methyltransferase activity"/>
    <property type="evidence" value="ECO:0007669"/>
    <property type="project" value="UniProtKB-ARBA"/>
</dbReference>
<dbReference type="PANTHER" id="PTHR47739:SF1">
    <property type="entry name" value="TRNA1(VAL) (ADENINE(37)-N6)-METHYLTRANSFERASE"/>
    <property type="match status" value="1"/>
</dbReference>
<dbReference type="RefSeq" id="WP_149298176.1">
    <property type="nucleotide sequence ID" value="NZ_VTWH01000001.1"/>
</dbReference>
<dbReference type="GO" id="GO:0008757">
    <property type="term" value="F:S-adenosylmethionine-dependent methyltransferase activity"/>
    <property type="evidence" value="ECO:0007669"/>
    <property type="project" value="UniProtKB-ARBA"/>
</dbReference>
<evidence type="ECO:0000256" key="2">
    <source>
        <dbReference type="ARBA" id="ARBA00022691"/>
    </source>
</evidence>
<dbReference type="OrthoDB" id="5489421at2"/>
<protein>
    <submittedName>
        <fullName evidence="4">Methyltransferase</fullName>
    </submittedName>
</protein>
<evidence type="ECO:0000313" key="5">
    <source>
        <dbReference type="Proteomes" id="UP000324738"/>
    </source>
</evidence>
<dbReference type="GO" id="GO:0003676">
    <property type="term" value="F:nucleic acid binding"/>
    <property type="evidence" value="ECO:0007669"/>
    <property type="project" value="InterPro"/>
</dbReference>